<feature type="transmembrane region" description="Helical" evidence="7">
    <location>
        <begin position="217"/>
        <end position="236"/>
    </location>
</feature>
<dbReference type="Proteomes" id="UP000294847">
    <property type="component" value="Chromosome 1"/>
</dbReference>
<accession>A0A4P7N0R9</accession>
<feature type="transmembrane region" description="Helical" evidence="7">
    <location>
        <begin position="537"/>
        <end position="557"/>
    </location>
</feature>
<dbReference type="InterPro" id="IPR036259">
    <property type="entry name" value="MFS_trans_sf"/>
</dbReference>
<evidence type="ECO:0000256" key="6">
    <source>
        <dbReference type="SAM" id="MobiDB-lite"/>
    </source>
</evidence>
<feature type="transmembrane region" description="Helical" evidence="7">
    <location>
        <begin position="311"/>
        <end position="333"/>
    </location>
</feature>
<feature type="transmembrane region" description="Helical" evidence="7">
    <location>
        <begin position="415"/>
        <end position="439"/>
    </location>
</feature>
<dbReference type="Gene3D" id="1.20.1250.20">
    <property type="entry name" value="MFS general substrate transporter like domains"/>
    <property type="match status" value="1"/>
</dbReference>
<evidence type="ECO:0000256" key="7">
    <source>
        <dbReference type="SAM" id="Phobius"/>
    </source>
</evidence>
<dbReference type="EMBL" id="CP034204">
    <property type="protein sequence ID" value="QBZ54116.1"/>
    <property type="molecule type" value="Genomic_DNA"/>
</dbReference>
<dbReference type="InterPro" id="IPR020846">
    <property type="entry name" value="MFS_dom"/>
</dbReference>
<feature type="transmembrane region" description="Helical" evidence="7">
    <location>
        <begin position="125"/>
        <end position="143"/>
    </location>
</feature>
<protein>
    <submittedName>
        <fullName evidence="8">Uncharacterized protein</fullName>
    </submittedName>
</protein>
<evidence type="ECO:0000256" key="5">
    <source>
        <dbReference type="ARBA" id="ARBA00023136"/>
    </source>
</evidence>
<evidence type="ECO:0000313" key="9">
    <source>
        <dbReference type="Proteomes" id="UP000294847"/>
    </source>
</evidence>
<feature type="region of interest" description="Disordered" evidence="6">
    <location>
        <begin position="568"/>
        <end position="591"/>
    </location>
</feature>
<feature type="transmembrane region" description="Helical" evidence="7">
    <location>
        <begin position="87"/>
        <end position="113"/>
    </location>
</feature>
<feature type="transmembrane region" description="Helical" evidence="7">
    <location>
        <begin position="242"/>
        <end position="264"/>
    </location>
</feature>
<evidence type="ECO:0000256" key="2">
    <source>
        <dbReference type="ARBA" id="ARBA00022448"/>
    </source>
</evidence>
<keyword evidence="2" id="KW-0813">Transport</keyword>
<feature type="transmembrane region" description="Helical" evidence="7">
    <location>
        <begin position="185"/>
        <end position="205"/>
    </location>
</feature>
<dbReference type="SUPFAM" id="SSF103473">
    <property type="entry name" value="MFS general substrate transporter"/>
    <property type="match status" value="2"/>
</dbReference>
<feature type="transmembrane region" description="Helical" evidence="7">
    <location>
        <begin position="276"/>
        <end position="299"/>
    </location>
</feature>
<comment type="subcellular location">
    <subcellularLocation>
        <location evidence="1">Membrane</location>
        <topology evidence="1">Multi-pass membrane protein</topology>
    </subcellularLocation>
</comment>
<organism evidence="8 9">
    <name type="scientific">Pyricularia oryzae</name>
    <name type="common">Rice blast fungus</name>
    <name type="synonym">Magnaporthe oryzae</name>
    <dbReference type="NCBI Taxonomy" id="318829"/>
    <lineage>
        <taxon>Eukaryota</taxon>
        <taxon>Fungi</taxon>
        <taxon>Dikarya</taxon>
        <taxon>Ascomycota</taxon>
        <taxon>Pezizomycotina</taxon>
        <taxon>Sordariomycetes</taxon>
        <taxon>Sordariomycetidae</taxon>
        <taxon>Magnaporthales</taxon>
        <taxon>Pyriculariaceae</taxon>
        <taxon>Pyricularia</taxon>
    </lineage>
</organism>
<name>A0A4P7N0R9_PYROR</name>
<dbReference type="GO" id="GO:0016020">
    <property type="term" value="C:membrane"/>
    <property type="evidence" value="ECO:0007669"/>
    <property type="project" value="UniProtKB-SubCell"/>
</dbReference>
<evidence type="ECO:0000256" key="1">
    <source>
        <dbReference type="ARBA" id="ARBA00004141"/>
    </source>
</evidence>
<dbReference type="PROSITE" id="PS50850">
    <property type="entry name" value="MFS"/>
    <property type="match status" value="1"/>
</dbReference>
<reference evidence="8 9" key="1">
    <citation type="journal article" date="2019" name="Mol. Biol. Evol.">
        <title>Blast fungal genomes show frequent chromosomal changes, gene gains and losses, and effector gene turnover.</title>
        <authorList>
            <person name="Gomez Luciano L.B."/>
            <person name="Jason Tsai I."/>
            <person name="Chuma I."/>
            <person name="Tosa Y."/>
            <person name="Chen Y.H."/>
            <person name="Li J.Y."/>
            <person name="Li M.Y."/>
            <person name="Jade Lu M.Y."/>
            <person name="Nakayashiki H."/>
            <person name="Li W.H."/>
        </authorList>
    </citation>
    <scope>NUCLEOTIDE SEQUENCE [LARGE SCALE GENOMIC DNA]</scope>
    <source>
        <strain evidence="8">MZ5-1-6</strain>
    </source>
</reference>
<dbReference type="Pfam" id="PF07690">
    <property type="entry name" value="MFS_1"/>
    <property type="match status" value="1"/>
</dbReference>
<evidence type="ECO:0000313" key="8">
    <source>
        <dbReference type="EMBL" id="QBZ54116.1"/>
    </source>
</evidence>
<keyword evidence="5 7" id="KW-0472">Membrane</keyword>
<sequence length="604" mass="63423">MATLIPPNGAGDAEKESCTSPSSLRPSSWVHSIQGSQTDLDSTSPSIRKQEGAASPRISSDLAGTDTDTDTDEHEEPPLPYSKARCVALVVTTTGAAFTNILSIQAVVIALPTIGRDLNIPDTRLQWVVSSYALSFGCFLLLWGRIADLYGMKKIFVLGSAWVAVTTALNPLIKNEIAFDLFRGLQGLGAAANVPTALGILGTTFRPGKAKTNAFSAYGAGAPLGSIFGTLMAGFITANVSWVWVFGVTAILAGLLTVAGIFVIPPDEPKPRSTNPAAAVDWIGAMLITFGLFVLLFALTQGNITGWRAPWIPVLLALSVGIIGAFVYWQNWLEKKGDRPVLVKPSLLKKSKGFGAAMLLMGLFFSSFNGFLVYATYYYQSYQGLSVLDTTLRFLPTGVAGIATAFIASKLLRRLPAWLILFLGNVCVSVSNLIFALPIDPSTSYFATGMIAMSLSVFGADTTWPTMTLFTSRALPKEDQAVGGALVNAVGQVGRAVGLAIATAVQVSVMAKARGTQIETAGSVLAGDGASLDGLRAAFWFNLAVGVCAAAVAAFAFRGSGIIGIPEKTTTVKSPTSSSPSQENCGIIPPPPVVEAKHGNRSIV</sequence>
<keyword evidence="4 7" id="KW-1133">Transmembrane helix</keyword>
<keyword evidence="3 7" id="KW-0812">Transmembrane</keyword>
<feature type="compositionally biased region" description="Low complexity" evidence="6">
    <location>
        <begin position="568"/>
        <end position="581"/>
    </location>
</feature>
<feature type="region of interest" description="Disordered" evidence="6">
    <location>
        <begin position="1"/>
        <end position="79"/>
    </location>
</feature>
<feature type="compositionally biased region" description="Polar residues" evidence="6">
    <location>
        <begin position="33"/>
        <end position="47"/>
    </location>
</feature>
<dbReference type="PANTHER" id="PTHR42718">
    <property type="entry name" value="MAJOR FACILITATOR SUPERFAMILY MULTIDRUG TRANSPORTER MFSC"/>
    <property type="match status" value="1"/>
</dbReference>
<feature type="transmembrane region" description="Helical" evidence="7">
    <location>
        <begin position="354"/>
        <end position="379"/>
    </location>
</feature>
<dbReference type="Gene3D" id="1.20.1720.10">
    <property type="entry name" value="Multidrug resistance protein D"/>
    <property type="match status" value="1"/>
</dbReference>
<dbReference type="GO" id="GO:0022857">
    <property type="term" value="F:transmembrane transporter activity"/>
    <property type="evidence" value="ECO:0007669"/>
    <property type="project" value="InterPro"/>
</dbReference>
<feature type="transmembrane region" description="Helical" evidence="7">
    <location>
        <begin position="391"/>
        <end position="408"/>
    </location>
</feature>
<dbReference type="InterPro" id="IPR011701">
    <property type="entry name" value="MFS"/>
</dbReference>
<gene>
    <name evidence="8" type="ORF">PoMZ_09807</name>
</gene>
<proteinExistence type="predicted"/>
<dbReference type="AlphaFoldDB" id="A0A4P7N0R9"/>
<dbReference type="PANTHER" id="PTHR42718:SF9">
    <property type="entry name" value="MAJOR FACILITATOR SUPERFAMILY MULTIDRUG TRANSPORTER MFSC"/>
    <property type="match status" value="1"/>
</dbReference>
<feature type="compositionally biased region" description="Low complexity" evidence="6">
    <location>
        <begin position="18"/>
        <end position="32"/>
    </location>
</feature>
<evidence type="ECO:0000256" key="4">
    <source>
        <dbReference type="ARBA" id="ARBA00022989"/>
    </source>
</evidence>
<evidence type="ECO:0000256" key="3">
    <source>
        <dbReference type="ARBA" id="ARBA00022692"/>
    </source>
</evidence>
<feature type="transmembrane region" description="Helical" evidence="7">
    <location>
        <begin position="155"/>
        <end position="173"/>
    </location>
</feature>